<evidence type="ECO:0000313" key="3">
    <source>
        <dbReference type="Proteomes" id="UP000756860"/>
    </source>
</evidence>
<dbReference type="Proteomes" id="UP000756860">
    <property type="component" value="Unassembled WGS sequence"/>
</dbReference>
<comment type="caution">
    <text evidence="2">The sequence shown here is derived from an EMBL/GenBank/DDBJ whole genome shotgun (WGS) entry which is preliminary data.</text>
</comment>
<protein>
    <submittedName>
        <fullName evidence="2">TolC family protein</fullName>
    </submittedName>
</protein>
<keyword evidence="3" id="KW-1185">Reference proteome</keyword>
<dbReference type="InterPro" id="IPR010131">
    <property type="entry name" value="MdtP/NodT-like"/>
</dbReference>
<organism evidence="2 3">
    <name type="scientific">Geomobilimonas luticola</name>
    <dbReference type="NCBI Taxonomy" id="1114878"/>
    <lineage>
        <taxon>Bacteria</taxon>
        <taxon>Pseudomonadati</taxon>
        <taxon>Thermodesulfobacteriota</taxon>
        <taxon>Desulfuromonadia</taxon>
        <taxon>Geobacterales</taxon>
        <taxon>Geobacteraceae</taxon>
        <taxon>Geomobilimonas</taxon>
    </lineage>
</organism>
<accession>A0ABS5SIT8</accession>
<dbReference type="Gene3D" id="1.20.1600.10">
    <property type="entry name" value="Outer membrane efflux proteins (OEP)"/>
    <property type="match status" value="1"/>
</dbReference>
<evidence type="ECO:0000313" key="2">
    <source>
        <dbReference type="EMBL" id="MBT0654689.1"/>
    </source>
</evidence>
<name>A0ABS5SIT8_9BACT</name>
<comment type="similarity">
    <text evidence="1">Belongs to the outer membrane factor (OMF) (TC 1.B.17) family.</text>
</comment>
<reference evidence="2 3" key="1">
    <citation type="submission" date="2021-05" db="EMBL/GenBank/DDBJ databases">
        <title>The draft genome of Geobacter luticola JCM 17780.</title>
        <authorList>
            <person name="Xu Z."/>
            <person name="Masuda Y."/>
            <person name="Itoh H."/>
            <person name="Senoo K."/>
        </authorList>
    </citation>
    <scope>NUCLEOTIDE SEQUENCE [LARGE SCALE GENOMIC DNA]</scope>
    <source>
        <strain evidence="2 3">JCM 17780</strain>
    </source>
</reference>
<dbReference type="RefSeq" id="WP_214176698.1">
    <property type="nucleotide sequence ID" value="NZ_JAHCVK010000015.1"/>
</dbReference>
<dbReference type="Pfam" id="PF02321">
    <property type="entry name" value="OEP"/>
    <property type="match status" value="2"/>
</dbReference>
<dbReference type="SUPFAM" id="SSF56954">
    <property type="entry name" value="Outer membrane efflux proteins (OEP)"/>
    <property type="match status" value="1"/>
</dbReference>
<sequence length="432" mass="47341">MGTTASARGALLLVPGIICILSSTPVRGEEQALSLPRVVELSLQNNGDLNAFREEKGIRDAGKVRAGLLPNPTLELEAGTGALTGSKDENNLSIGISQEFSLAGKRDKRLTIAARDLEIYRWQLTDRERVLREEVKTAFHDAILAQKRTDLADRAIDLNRQLLEVTRERLAAGDIPELEMNLVKVELARSEGSRIDVAKELSQSQARLWTLIGLPGGESPALAGNLDADVPMATSLLDLKRLAGENRPDIKALEAEKSRGEADINLARAEGVPDLTAGLFYSHERRTDATGAGEEKVRDNLLGIRLSLPLPLFDRNQAGIQEARARRSSAESRLLAATRNVERDVETAYARYLNSEKVLSLYKATIIPQLEENLHLTQEAYRLGEVGILAVIQEQKKFFEVSEGYLTALHDRRTAFVKLEAAVATELTGGAQ</sequence>
<proteinExistence type="inferred from homology"/>
<dbReference type="PANTHER" id="PTHR30203">
    <property type="entry name" value="OUTER MEMBRANE CATION EFFLUX PROTEIN"/>
    <property type="match status" value="1"/>
</dbReference>
<dbReference type="InterPro" id="IPR003423">
    <property type="entry name" value="OMP_efflux"/>
</dbReference>
<gene>
    <name evidence="2" type="ORF">KI810_16675</name>
</gene>
<dbReference type="PANTHER" id="PTHR30203:SF24">
    <property type="entry name" value="BLR4935 PROTEIN"/>
    <property type="match status" value="1"/>
</dbReference>
<dbReference type="EMBL" id="JAHCVK010000015">
    <property type="protein sequence ID" value="MBT0654689.1"/>
    <property type="molecule type" value="Genomic_DNA"/>
</dbReference>
<evidence type="ECO:0000256" key="1">
    <source>
        <dbReference type="ARBA" id="ARBA00007613"/>
    </source>
</evidence>